<dbReference type="Proteomes" id="UP000594638">
    <property type="component" value="Unassembled WGS sequence"/>
</dbReference>
<accession>A0A8S0T9E2</accession>
<keyword evidence="2" id="KW-1185">Reference proteome</keyword>
<sequence length="87" mass="10578">MIIDGIEDPTNPRLVTRTWNFRSREIWIVIFFQSKRQKHARHDGYQLRKHLRYWTNWSSIRKKGDVHVAHATPLTQIAWLQELQQDI</sequence>
<comment type="caution">
    <text evidence="1">The sequence shown here is derived from an EMBL/GenBank/DDBJ whole genome shotgun (WGS) entry which is preliminary data.</text>
</comment>
<dbReference type="EMBL" id="CACTIH010005773">
    <property type="protein sequence ID" value="CAA3001662.1"/>
    <property type="molecule type" value="Genomic_DNA"/>
</dbReference>
<organism evidence="1 2">
    <name type="scientific">Olea europaea subsp. europaea</name>
    <dbReference type="NCBI Taxonomy" id="158383"/>
    <lineage>
        <taxon>Eukaryota</taxon>
        <taxon>Viridiplantae</taxon>
        <taxon>Streptophyta</taxon>
        <taxon>Embryophyta</taxon>
        <taxon>Tracheophyta</taxon>
        <taxon>Spermatophyta</taxon>
        <taxon>Magnoliopsida</taxon>
        <taxon>eudicotyledons</taxon>
        <taxon>Gunneridae</taxon>
        <taxon>Pentapetalae</taxon>
        <taxon>asterids</taxon>
        <taxon>lamiids</taxon>
        <taxon>Lamiales</taxon>
        <taxon>Oleaceae</taxon>
        <taxon>Oleeae</taxon>
        <taxon>Olea</taxon>
    </lineage>
</organism>
<evidence type="ECO:0000313" key="2">
    <source>
        <dbReference type="Proteomes" id="UP000594638"/>
    </source>
</evidence>
<name>A0A8S0T9E2_OLEEU</name>
<gene>
    <name evidence="1" type="ORF">OLEA9_A001300</name>
</gene>
<dbReference type="AlphaFoldDB" id="A0A8S0T9E2"/>
<proteinExistence type="predicted"/>
<dbReference type="Gramene" id="OE9A001300T1">
    <property type="protein sequence ID" value="OE9A001300C1"/>
    <property type="gene ID" value="OE9A001300"/>
</dbReference>
<evidence type="ECO:0000313" key="1">
    <source>
        <dbReference type="EMBL" id="CAA3001662.1"/>
    </source>
</evidence>
<reference evidence="1 2" key="1">
    <citation type="submission" date="2019-12" db="EMBL/GenBank/DDBJ databases">
        <authorList>
            <person name="Alioto T."/>
            <person name="Alioto T."/>
            <person name="Gomez Garrido J."/>
        </authorList>
    </citation>
    <scope>NUCLEOTIDE SEQUENCE [LARGE SCALE GENOMIC DNA]</scope>
</reference>
<protein>
    <submittedName>
        <fullName evidence="1">Uncharacterized protein</fullName>
    </submittedName>
</protein>